<feature type="compositionally biased region" description="Low complexity" evidence="1">
    <location>
        <begin position="360"/>
        <end position="370"/>
    </location>
</feature>
<feature type="region of interest" description="Disordered" evidence="1">
    <location>
        <begin position="334"/>
        <end position="456"/>
    </location>
</feature>
<feature type="compositionally biased region" description="Polar residues" evidence="1">
    <location>
        <begin position="339"/>
        <end position="356"/>
    </location>
</feature>
<dbReference type="Proteomes" id="UP001497457">
    <property type="component" value="Chromosome 24b"/>
</dbReference>
<dbReference type="EMBL" id="OZ075134">
    <property type="protein sequence ID" value="CAL4993712.1"/>
    <property type="molecule type" value="Genomic_DNA"/>
</dbReference>
<sequence>MATEEARLRLALIAVVGNASRDVTATEAKQAIEAAVDLRDGDIVVKPFYLDNFLVECASQGARDRVLGASPIPCLATSLSTRPWNRLAHAEDDILLSKITVKVDGIPAHAWDLDTASKLLAPHAWIERVDPATLSKDNLSTFKVAAWTRDPHALPARKKLLVAEPEVPVMHSDPNVQRIFGNLPSYLRQKRMLAYPVDFHLRSIADFRSRSPSTSGLSSPSDDGDSGPDGNPDQSYGFRQGHRGPRLSAFPRRGGRGTGDGGNGRRRSNAGDGLGRTRPAGNGPSEPEPEQAGRHCVSADAGQQSRPAFELSKEESARPVQELRPTWILSAASHGPALTGSNTAQNDGSDDCSNGRASMADPAATAGGTEAAREDGDVSETTALLAAAPAPRILQHESTPREPSGEPHGESGSQGATGSVGCIDVGAEPGASQAALGDSDASQTADSAAQDPTEDMGQITALEDFTNSIRIKLRSPLLQPPTAVSATQHDDNRADDDAADAMDEDSVARTPLHCPRPASALTKEKAAKEDELAMGRFPKRSERLAGQKLSCVPAAKRGEVILMKKFGMLDETTFIPQTIKNAYDEVYRDKVDMKQQGAAIKDLFPGGKTTGRRAPTIMVV</sequence>
<dbReference type="AlphaFoldDB" id="A0ABC9B7V5"/>
<name>A0ABC9B7V5_9POAL</name>
<accession>A0ABC9B7V5</accession>
<protein>
    <recommendedName>
        <fullName evidence="4">DUF4283 domain-containing protein</fullName>
    </recommendedName>
</protein>
<gene>
    <name evidence="2" type="ORF">URODEC1_LOCUS61636</name>
</gene>
<feature type="compositionally biased region" description="Low complexity" evidence="1">
    <location>
        <begin position="210"/>
        <end position="221"/>
    </location>
</feature>
<reference evidence="2 3" key="2">
    <citation type="submission" date="2024-10" db="EMBL/GenBank/DDBJ databases">
        <authorList>
            <person name="Ryan C."/>
        </authorList>
    </citation>
    <scope>NUCLEOTIDE SEQUENCE [LARGE SCALE GENOMIC DNA]</scope>
</reference>
<feature type="region of interest" description="Disordered" evidence="1">
    <location>
        <begin position="209"/>
        <end position="320"/>
    </location>
</feature>
<dbReference type="PANTHER" id="PTHR33087">
    <property type="entry name" value="OS07G0539200 PROTEIN"/>
    <property type="match status" value="1"/>
</dbReference>
<feature type="region of interest" description="Disordered" evidence="1">
    <location>
        <begin position="480"/>
        <end position="527"/>
    </location>
</feature>
<evidence type="ECO:0008006" key="4">
    <source>
        <dbReference type="Google" id="ProtNLM"/>
    </source>
</evidence>
<feature type="compositionally biased region" description="Low complexity" evidence="1">
    <location>
        <begin position="438"/>
        <end position="451"/>
    </location>
</feature>
<keyword evidence="3" id="KW-1185">Reference proteome</keyword>
<proteinExistence type="predicted"/>
<feature type="compositionally biased region" description="Low complexity" evidence="1">
    <location>
        <begin position="381"/>
        <end position="391"/>
    </location>
</feature>
<dbReference type="InterPro" id="IPR053253">
    <property type="entry name" value="Sex_diff_modulator"/>
</dbReference>
<dbReference type="PANTHER" id="PTHR33087:SF31">
    <property type="entry name" value="OS06G0482850 PROTEIN"/>
    <property type="match status" value="1"/>
</dbReference>
<evidence type="ECO:0000313" key="2">
    <source>
        <dbReference type="EMBL" id="CAL4993712.1"/>
    </source>
</evidence>
<organism evidence="2 3">
    <name type="scientific">Urochloa decumbens</name>
    <dbReference type="NCBI Taxonomy" id="240449"/>
    <lineage>
        <taxon>Eukaryota</taxon>
        <taxon>Viridiplantae</taxon>
        <taxon>Streptophyta</taxon>
        <taxon>Embryophyta</taxon>
        <taxon>Tracheophyta</taxon>
        <taxon>Spermatophyta</taxon>
        <taxon>Magnoliopsida</taxon>
        <taxon>Liliopsida</taxon>
        <taxon>Poales</taxon>
        <taxon>Poaceae</taxon>
        <taxon>PACMAD clade</taxon>
        <taxon>Panicoideae</taxon>
        <taxon>Panicodae</taxon>
        <taxon>Paniceae</taxon>
        <taxon>Melinidinae</taxon>
        <taxon>Urochloa</taxon>
    </lineage>
</organism>
<evidence type="ECO:0000313" key="3">
    <source>
        <dbReference type="Proteomes" id="UP001497457"/>
    </source>
</evidence>
<evidence type="ECO:0000256" key="1">
    <source>
        <dbReference type="SAM" id="MobiDB-lite"/>
    </source>
</evidence>
<feature type="compositionally biased region" description="Basic and acidic residues" evidence="1">
    <location>
        <begin position="394"/>
        <end position="409"/>
    </location>
</feature>
<reference evidence="3" key="1">
    <citation type="submission" date="2024-06" db="EMBL/GenBank/DDBJ databases">
        <authorList>
            <person name="Ryan C."/>
        </authorList>
    </citation>
    <scope>NUCLEOTIDE SEQUENCE [LARGE SCALE GENOMIC DNA]</scope>
</reference>